<feature type="transmembrane region" description="Helical" evidence="8">
    <location>
        <begin position="356"/>
        <end position="378"/>
    </location>
</feature>
<feature type="transmembrane region" description="Helical" evidence="8">
    <location>
        <begin position="644"/>
        <end position="667"/>
    </location>
</feature>
<feature type="transmembrane region" description="Helical" evidence="8">
    <location>
        <begin position="112"/>
        <end position="132"/>
    </location>
</feature>
<dbReference type="Pfam" id="PF03137">
    <property type="entry name" value="OATP"/>
    <property type="match status" value="1"/>
</dbReference>
<evidence type="ECO:0000259" key="9">
    <source>
        <dbReference type="PROSITE" id="PS50850"/>
    </source>
</evidence>
<protein>
    <recommendedName>
        <fullName evidence="8">Solute carrier organic anion transporter family member</fullName>
    </recommendedName>
</protein>
<dbReference type="SUPFAM" id="SSF100895">
    <property type="entry name" value="Kazal-type serine protease inhibitors"/>
    <property type="match status" value="1"/>
</dbReference>
<proteinExistence type="inferred from homology"/>
<feature type="transmembrane region" description="Helical" evidence="8">
    <location>
        <begin position="591"/>
        <end position="612"/>
    </location>
</feature>
<keyword evidence="5 8" id="KW-1133">Transmembrane helix</keyword>
<feature type="transmembrane region" description="Helical" evidence="8">
    <location>
        <begin position="554"/>
        <end position="579"/>
    </location>
</feature>
<feature type="transmembrane region" description="Helical" evidence="8">
    <location>
        <begin position="384"/>
        <end position="408"/>
    </location>
</feature>
<evidence type="ECO:0000256" key="4">
    <source>
        <dbReference type="ARBA" id="ARBA00022692"/>
    </source>
</evidence>
<name>A0A9D3YF25_DREPO</name>
<keyword evidence="8" id="KW-0813">Transport</keyword>
<reference evidence="10" key="2">
    <citation type="submission" date="2020-11" db="EMBL/GenBank/DDBJ databases">
        <authorList>
            <person name="McCartney M.A."/>
            <person name="Auch B."/>
            <person name="Kono T."/>
            <person name="Mallez S."/>
            <person name="Becker A."/>
            <person name="Gohl D.M."/>
            <person name="Silverstein K.A.T."/>
            <person name="Koren S."/>
            <person name="Bechman K.B."/>
            <person name="Herman A."/>
            <person name="Abrahante J.E."/>
            <person name="Garbe J."/>
        </authorList>
    </citation>
    <scope>NUCLEOTIDE SEQUENCE</scope>
    <source>
        <strain evidence="10">Duluth1</strain>
        <tissue evidence="10">Whole animal</tissue>
    </source>
</reference>
<dbReference type="InterPro" id="IPR036259">
    <property type="entry name" value="MFS_trans_sf"/>
</dbReference>
<dbReference type="Pfam" id="PF07648">
    <property type="entry name" value="Kazal_2"/>
    <property type="match status" value="1"/>
</dbReference>
<dbReference type="OrthoDB" id="5062115at2759"/>
<dbReference type="GO" id="GO:0043252">
    <property type="term" value="P:sodium-independent organic anion transport"/>
    <property type="evidence" value="ECO:0007669"/>
    <property type="project" value="TreeGrafter"/>
</dbReference>
<feature type="transmembrane region" description="Helical" evidence="8">
    <location>
        <begin position="233"/>
        <end position="256"/>
    </location>
</feature>
<dbReference type="NCBIfam" id="TIGR00805">
    <property type="entry name" value="oat"/>
    <property type="match status" value="1"/>
</dbReference>
<sequence length="711" mass="78239">MSDKYITVQEERLDESEALHVECEPHQYGTNDLDLVTFRGLEKPDEPEKNVETRCGYKTCRPRFLQRFNNPPVLCLCLCVYTLIHGFAVNGINNVNTTSYERRFDLTSKSVGWITSSYDISAATCGVIIGYYGSRRKKGCILTLAFLLSSIGSTCMYLPHFITTRYEWGQGQSHLCSETKTSSPCAESDGALPHFLSLFVIGQLLHGIGGSTLITVGYSFIDDSVPAASSPMYISMIGLCQMLGPMIGFLVGGALLDQYVDFERIPQSEWKLTPTDPRWVGAWWSGFFISSILMFIFALPFTLFGAELPSAKIVRETRISETHSDSRLLSKENEKSDVISVSRFPDMLCRLLRNPAFVCVAFAASFMGLVTVSVATFLPKYIQSIYGVTASAAATYAGLIVIPGAALGQMFGGFVIRQWKLKVRGILRLTILIVVLASLSKSCFFINCDMVLWNTGVNDSTPVSIETLTPCNQNCHCDESVFQVVCDQNGRKFYSPCLAGCELETGKNIFPKSFDTTPIFENKVYSNCRCVSSVGNMTSSVSSENCVPSTCNSLLYIFLFVIFLSAFFVSGSTVPALTVVLRCAADDERTFALGLLNFIARIVGTIPGPILYGTAIDSTCLVWGHKCEQETSCWQYNKARMGEYLASLGIGFTAVAIFFFSLAYRLYKPPLILHKKDTKPGDLSNAESPAGICGHALPSVETANAEETTHF</sequence>
<feature type="transmembrane region" description="Helical" evidence="8">
    <location>
        <begin position="198"/>
        <end position="221"/>
    </location>
</feature>
<feature type="domain" description="Major facilitator superfamily (MFS) profile" evidence="9">
    <location>
        <begin position="74"/>
        <end position="665"/>
    </location>
</feature>
<keyword evidence="8" id="KW-0406">Ion transport</keyword>
<evidence type="ECO:0000256" key="1">
    <source>
        <dbReference type="ARBA" id="ARBA00004651"/>
    </source>
</evidence>
<comment type="similarity">
    <text evidence="2 8">Belongs to the organo anion transporter (TC 2.A.60) family.</text>
</comment>
<organism evidence="10 11">
    <name type="scientific">Dreissena polymorpha</name>
    <name type="common">Zebra mussel</name>
    <name type="synonym">Mytilus polymorpha</name>
    <dbReference type="NCBI Taxonomy" id="45954"/>
    <lineage>
        <taxon>Eukaryota</taxon>
        <taxon>Metazoa</taxon>
        <taxon>Spiralia</taxon>
        <taxon>Lophotrochozoa</taxon>
        <taxon>Mollusca</taxon>
        <taxon>Bivalvia</taxon>
        <taxon>Autobranchia</taxon>
        <taxon>Heteroconchia</taxon>
        <taxon>Euheterodonta</taxon>
        <taxon>Imparidentia</taxon>
        <taxon>Neoheterodontei</taxon>
        <taxon>Myida</taxon>
        <taxon>Dreissenoidea</taxon>
        <taxon>Dreissenidae</taxon>
        <taxon>Dreissena</taxon>
    </lineage>
</organism>
<dbReference type="PROSITE" id="PS50850">
    <property type="entry name" value="MFS"/>
    <property type="match status" value="1"/>
</dbReference>
<dbReference type="Gene3D" id="1.20.1250.20">
    <property type="entry name" value="MFS general substrate transporter like domains"/>
    <property type="match status" value="2"/>
</dbReference>
<dbReference type="PANTHER" id="PTHR11388:SF100">
    <property type="entry name" value="SOLUTE CARRIER ORGANIC ANION TRANSPORTER FAMILY MEMBER 4A1"/>
    <property type="match status" value="1"/>
</dbReference>
<keyword evidence="7" id="KW-1015">Disulfide bond</keyword>
<keyword evidence="3" id="KW-1003">Cell membrane</keyword>
<feature type="transmembrane region" description="Helical" evidence="8">
    <location>
        <begin position="139"/>
        <end position="159"/>
    </location>
</feature>
<dbReference type="GO" id="GO:0016323">
    <property type="term" value="C:basolateral plasma membrane"/>
    <property type="evidence" value="ECO:0007669"/>
    <property type="project" value="TreeGrafter"/>
</dbReference>
<comment type="subcellular location">
    <subcellularLocation>
        <location evidence="1 8">Cell membrane</location>
        <topology evidence="1 8">Multi-pass membrane protein</topology>
    </subcellularLocation>
</comment>
<evidence type="ECO:0000256" key="5">
    <source>
        <dbReference type="ARBA" id="ARBA00022989"/>
    </source>
</evidence>
<dbReference type="PANTHER" id="PTHR11388">
    <property type="entry name" value="ORGANIC ANION TRANSPORTER"/>
    <property type="match status" value="1"/>
</dbReference>
<keyword evidence="6 8" id="KW-0472">Membrane</keyword>
<dbReference type="AlphaFoldDB" id="A0A9D3YF25"/>
<dbReference type="SUPFAM" id="SSF103473">
    <property type="entry name" value="MFS general substrate transporter"/>
    <property type="match status" value="2"/>
</dbReference>
<dbReference type="GO" id="GO:0015347">
    <property type="term" value="F:sodium-independent organic anion transmembrane transporter activity"/>
    <property type="evidence" value="ECO:0007669"/>
    <property type="project" value="TreeGrafter"/>
</dbReference>
<dbReference type="InterPro" id="IPR020846">
    <property type="entry name" value="MFS_dom"/>
</dbReference>
<comment type="caution">
    <text evidence="10">The sequence shown here is derived from an EMBL/GenBank/DDBJ whole genome shotgun (WGS) entry which is preliminary data.</text>
</comment>
<dbReference type="InterPro" id="IPR002350">
    <property type="entry name" value="Kazal_dom"/>
</dbReference>
<dbReference type="GO" id="GO:0006811">
    <property type="term" value="P:monoatomic ion transport"/>
    <property type="evidence" value="ECO:0007669"/>
    <property type="project" value="UniProtKB-KW"/>
</dbReference>
<dbReference type="EMBL" id="JAIWYP010000016">
    <property type="protein sequence ID" value="KAH3697069.1"/>
    <property type="molecule type" value="Genomic_DNA"/>
</dbReference>
<evidence type="ECO:0000256" key="7">
    <source>
        <dbReference type="ARBA" id="ARBA00023157"/>
    </source>
</evidence>
<evidence type="ECO:0000313" key="10">
    <source>
        <dbReference type="EMBL" id="KAH3697069.1"/>
    </source>
</evidence>
<gene>
    <name evidence="10" type="ORF">DPMN_084554</name>
</gene>
<dbReference type="InterPro" id="IPR036058">
    <property type="entry name" value="Kazal_dom_sf"/>
</dbReference>
<evidence type="ECO:0000256" key="6">
    <source>
        <dbReference type="ARBA" id="ARBA00023136"/>
    </source>
</evidence>
<dbReference type="Proteomes" id="UP000828390">
    <property type="component" value="Unassembled WGS sequence"/>
</dbReference>
<keyword evidence="11" id="KW-1185">Reference proteome</keyword>
<evidence type="ECO:0000313" key="11">
    <source>
        <dbReference type="Proteomes" id="UP000828390"/>
    </source>
</evidence>
<evidence type="ECO:0000256" key="2">
    <source>
        <dbReference type="ARBA" id="ARBA00009657"/>
    </source>
</evidence>
<evidence type="ECO:0000256" key="8">
    <source>
        <dbReference type="RuleBase" id="RU362056"/>
    </source>
</evidence>
<dbReference type="InterPro" id="IPR004156">
    <property type="entry name" value="OATP"/>
</dbReference>
<evidence type="ECO:0000256" key="3">
    <source>
        <dbReference type="ARBA" id="ARBA00022475"/>
    </source>
</evidence>
<keyword evidence="4 8" id="KW-0812">Transmembrane</keyword>
<feature type="transmembrane region" description="Helical" evidence="8">
    <location>
        <begin position="429"/>
        <end position="453"/>
    </location>
</feature>
<accession>A0A9D3YF25</accession>
<reference evidence="10" key="1">
    <citation type="journal article" date="2019" name="bioRxiv">
        <title>The Genome of the Zebra Mussel, Dreissena polymorpha: A Resource for Invasive Species Research.</title>
        <authorList>
            <person name="McCartney M.A."/>
            <person name="Auch B."/>
            <person name="Kono T."/>
            <person name="Mallez S."/>
            <person name="Zhang Y."/>
            <person name="Obille A."/>
            <person name="Becker A."/>
            <person name="Abrahante J.E."/>
            <person name="Garbe J."/>
            <person name="Badalamenti J.P."/>
            <person name="Herman A."/>
            <person name="Mangelson H."/>
            <person name="Liachko I."/>
            <person name="Sullivan S."/>
            <person name="Sone E.D."/>
            <person name="Koren S."/>
            <person name="Silverstein K.A.T."/>
            <person name="Beckman K.B."/>
            <person name="Gohl D.M."/>
        </authorList>
    </citation>
    <scope>NUCLEOTIDE SEQUENCE</scope>
    <source>
        <strain evidence="10">Duluth1</strain>
        <tissue evidence="10">Whole animal</tissue>
    </source>
</reference>
<feature type="transmembrane region" description="Helical" evidence="8">
    <location>
        <begin position="73"/>
        <end position="92"/>
    </location>
</feature>
<feature type="transmembrane region" description="Helical" evidence="8">
    <location>
        <begin position="282"/>
        <end position="306"/>
    </location>
</feature>